<evidence type="ECO:0000256" key="1">
    <source>
        <dbReference type="ARBA" id="ARBA00008416"/>
    </source>
</evidence>
<sequence>MVKVYPSASRQVVDLGWLRSRPSFSFGQYFDPDNTAFSVMRVCNHDEISGGRGFGPHPHSDMEVVTIVLSGQIKHEDNLGNAVVTPAGGVQRMTAGTGIVHAEYNASETEELSLLQLWFMPRERGLAPSFESKHYDPDKLTNALLPVVSSEGSEQVAMIHQDMTIYLSRLEPGKRLGFKQAPGRSAYLYVMEGQLLVNGTGLAEGDTARITDTPALELEASGPSFLMLIDLP</sequence>
<feature type="binding site" evidence="2">
    <location>
        <position position="103"/>
    </location>
    <ligand>
        <name>Fe cation</name>
        <dbReference type="ChEBI" id="CHEBI:24875"/>
    </ligand>
</feature>
<dbReference type="InterPro" id="IPR011051">
    <property type="entry name" value="RmlC_Cupin_sf"/>
</dbReference>
<evidence type="ECO:0000259" key="5">
    <source>
        <dbReference type="Pfam" id="PF17954"/>
    </source>
</evidence>
<accession>A0A8J4M1F8</accession>
<dbReference type="SUPFAM" id="SSF51182">
    <property type="entry name" value="RmlC-like cupins"/>
    <property type="match status" value="1"/>
</dbReference>
<evidence type="ECO:0000259" key="4">
    <source>
        <dbReference type="Pfam" id="PF02678"/>
    </source>
</evidence>
<dbReference type="PIRSF" id="PIRSF006232">
    <property type="entry name" value="Pirin"/>
    <property type="match status" value="1"/>
</dbReference>
<name>A0A8J4M1F8_9BACL</name>
<evidence type="ECO:0000256" key="3">
    <source>
        <dbReference type="RuleBase" id="RU003457"/>
    </source>
</evidence>
<evidence type="ECO:0000256" key="2">
    <source>
        <dbReference type="PIRSR" id="PIRSR006232-1"/>
    </source>
</evidence>
<dbReference type="EMBL" id="BOVK01000018">
    <property type="protein sequence ID" value="GIQ68820.1"/>
    <property type="molecule type" value="Genomic_DNA"/>
</dbReference>
<feature type="binding site" evidence="2">
    <location>
        <position position="59"/>
    </location>
    <ligand>
        <name>Fe cation</name>
        <dbReference type="ChEBI" id="CHEBI:24875"/>
    </ligand>
</feature>
<feature type="domain" description="Pirin N-terminal" evidence="4">
    <location>
        <begin position="9"/>
        <end position="118"/>
    </location>
</feature>
<reference evidence="6" key="1">
    <citation type="submission" date="2021-04" db="EMBL/GenBank/DDBJ databases">
        <title>Draft genome sequence of Xylanibacillus composti strain K13.</title>
        <authorList>
            <person name="Uke A."/>
            <person name="Chhe C."/>
            <person name="Baramee S."/>
            <person name="Kosugi A."/>
        </authorList>
    </citation>
    <scope>NUCLEOTIDE SEQUENCE</scope>
    <source>
        <strain evidence="6">K13</strain>
    </source>
</reference>
<evidence type="ECO:0000313" key="6">
    <source>
        <dbReference type="EMBL" id="GIQ68820.1"/>
    </source>
</evidence>
<dbReference type="InterPro" id="IPR041602">
    <property type="entry name" value="Quercetinase_C"/>
</dbReference>
<dbReference type="RefSeq" id="WP_213411546.1">
    <property type="nucleotide sequence ID" value="NZ_BOVK01000018.1"/>
</dbReference>
<keyword evidence="7" id="KW-1185">Reference proteome</keyword>
<dbReference type="InterPro" id="IPR014710">
    <property type="entry name" value="RmlC-like_jellyroll"/>
</dbReference>
<protein>
    <recommendedName>
        <fullName evidence="8">Pirin family protein</fullName>
    </recommendedName>
</protein>
<dbReference type="CDD" id="cd02910">
    <property type="entry name" value="cupin_Yhhw_N"/>
    <property type="match status" value="1"/>
</dbReference>
<dbReference type="AlphaFoldDB" id="A0A8J4M1F8"/>
<comment type="similarity">
    <text evidence="1 3">Belongs to the pirin family.</text>
</comment>
<dbReference type="Proteomes" id="UP000677918">
    <property type="component" value="Unassembled WGS sequence"/>
</dbReference>
<feature type="domain" description="Quercetin 2,3-dioxygenase C-terminal cupin" evidence="5">
    <location>
        <begin position="147"/>
        <end position="231"/>
    </location>
</feature>
<dbReference type="Pfam" id="PF02678">
    <property type="entry name" value="Pirin"/>
    <property type="match status" value="1"/>
</dbReference>
<organism evidence="6 7">
    <name type="scientific">Xylanibacillus composti</name>
    <dbReference type="NCBI Taxonomy" id="1572762"/>
    <lineage>
        <taxon>Bacteria</taxon>
        <taxon>Bacillati</taxon>
        <taxon>Bacillota</taxon>
        <taxon>Bacilli</taxon>
        <taxon>Bacillales</taxon>
        <taxon>Paenibacillaceae</taxon>
        <taxon>Xylanibacillus</taxon>
    </lineage>
</organism>
<gene>
    <name evidence="6" type="ORF">XYCOK13_16440</name>
</gene>
<evidence type="ECO:0000313" key="7">
    <source>
        <dbReference type="Proteomes" id="UP000677918"/>
    </source>
</evidence>
<dbReference type="Pfam" id="PF17954">
    <property type="entry name" value="Pirin_C_2"/>
    <property type="match status" value="1"/>
</dbReference>
<dbReference type="PANTHER" id="PTHR43212">
    <property type="entry name" value="QUERCETIN 2,3-DIOXYGENASE"/>
    <property type="match status" value="1"/>
</dbReference>
<proteinExistence type="inferred from homology"/>
<dbReference type="InterPro" id="IPR003829">
    <property type="entry name" value="Pirin_N_dom"/>
</dbReference>
<keyword evidence="2" id="KW-0408">Iron</keyword>
<dbReference type="PANTHER" id="PTHR43212:SF3">
    <property type="entry name" value="QUERCETIN 2,3-DIOXYGENASE"/>
    <property type="match status" value="1"/>
</dbReference>
<dbReference type="Gene3D" id="2.60.120.10">
    <property type="entry name" value="Jelly Rolls"/>
    <property type="match status" value="2"/>
</dbReference>
<keyword evidence="2" id="KW-0479">Metal-binding</keyword>
<feature type="binding site" evidence="2">
    <location>
        <position position="57"/>
    </location>
    <ligand>
        <name>Fe cation</name>
        <dbReference type="ChEBI" id="CHEBI:24875"/>
    </ligand>
</feature>
<dbReference type="InterPro" id="IPR012093">
    <property type="entry name" value="Pirin"/>
</dbReference>
<comment type="caution">
    <text evidence="6">The sequence shown here is derived from an EMBL/GenBank/DDBJ whole genome shotgun (WGS) entry which is preliminary data.</text>
</comment>
<feature type="binding site" evidence="2">
    <location>
        <position position="101"/>
    </location>
    <ligand>
        <name>Fe cation</name>
        <dbReference type="ChEBI" id="CHEBI:24875"/>
    </ligand>
</feature>
<comment type="cofactor">
    <cofactor evidence="2">
        <name>Fe cation</name>
        <dbReference type="ChEBI" id="CHEBI:24875"/>
    </cofactor>
    <text evidence="2">Binds 1 Fe cation per subunit.</text>
</comment>
<evidence type="ECO:0008006" key="8">
    <source>
        <dbReference type="Google" id="ProtNLM"/>
    </source>
</evidence>
<dbReference type="GO" id="GO:0046872">
    <property type="term" value="F:metal ion binding"/>
    <property type="evidence" value="ECO:0007669"/>
    <property type="project" value="UniProtKB-KW"/>
</dbReference>